<dbReference type="EMBL" id="DWYC01000027">
    <property type="protein sequence ID" value="HJB56347.1"/>
    <property type="molecule type" value="Genomic_DNA"/>
</dbReference>
<accession>A0A9D2M9N5</accession>
<dbReference type="Proteomes" id="UP000824208">
    <property type="component" value="Unassembled WGS sequence"/>
</dbReference>
<sequence length="72" mass="8012">MDDAEDSAQDALSGADHIYIRSNGSFTRYDQHALSLPPLVPDAECLDLEPPLWRQWFFPDGAERAPAVPQAE</sequence>
<evidence type="ECO:0000313" key="2">
    <source>
        <dbReference type="Proteomes" id="UP000824208"/>
    </source>
</evidence>
<reference evidence="1" key="1">
    <citation type="journal article" date="2021" name="PeerJ">
        <title>Extensive microbial diversity within the chicken gut microbiome revealed by metagenomics and culture.</title>
        <authorList>
            <person name="Gilroy R."/>
            <person name="Ravi A."/>
            <person name="Getino M."/>
            <person name="Pursley I."/>
            <person name="Horton D.L."/>
            <person name="Alikhan N.F."/>
            <person name="Baker D."/>
            <person name="Gharbi K."/>
            <person name="Hall N."/>
            <person name="Watson M."/>
            <person name="Adriaenssens E.M."/>
            <person name="Foster-Nyarko E."/>
            <person name="Jarju S."/>
            <person name="Secka A."/>
            <person name="Antonio M."/>
            <person name="Oren A."/>
            <person name="Chaudhuri R.R."/>
            <person name="La Ragione R."/>
            <person name="Hildebrand F."/>
            <person name="Pallen M.J."/>
        </authorList>
    </citation>
    <scope>NUCLEOTIDE SEQUENCE</scope>
    <source>
        <strain evidence="1">CHK189-11263</strain>
    </source>
</reference>
<name>A0A9D2M9N5_9FIRM</name>
<organism evidence="1 2">
    <name type="scientific">Candidatus Flavonifractor intestinipullorum</name>
    <dbReference type="NCBI Taxonomy" id="2838587"/>
    <lineage>
        <taxon>Bacteria</taxon>
        <taxon>Bacillati</taxon>
        <taxon>Bacillota</taxon>
        <taxon>Clostridia</taxon>
        <taxon>Eubacteriales</taxon>
        <taxon>Oscillospiraceae</taxon>
        <taxon>Flavonifractor</taxon>
    </lineage>
</organism>
<proteinExistence type="predicted"/>
<dbReference type="AlphaFoldDB" id="A0A9D2M9N5"/>
<reference evidence="1" key="2">
    <citation type="submission" date="2021-04" db="EMBL/GenBank/DDBJ databases">
        <authorList>
            <person name="Gilroy R."/>
        </authorList>
    </citation>
    <scope>NUCLEOTIDE SEQUENCE</scope>
    <source>
        <strain evidence="1">CHK189-11263</strain>
    </source>
</reference>
<gene>
    <name evidence="1" type="ORF">H9714_02215</name>
</gene>
<protein>
    <submittedName>
        <fullName evidence="1">Uncharacterized protein</fullName>
    </submittedName>
</protein>
<evidence type="ECO:0000313" key="1">
    <source>
        <dbReference type="EMBL" id="HJB56347.1"/>
    </source>
</evidence>
<comment type="caution">
    <text evidence="1">The sequence shown here is derived from an EMBL/GenBank/DDBJ whole genome shotgun (WGS) entry which is preliminary data.</text>
</comment>